<keyword evidence="2" id="KW-1185">Reference proteome</keyword>
<organism evidence="1 2">
    <name type="scientific">Mycobacterium ulcerans str. Harvey</name>
    <dbReference type="NCBI Taxonomy" id="1299332"/>
    <lineage>
        <taxon>Bacteria</taxon>
        <taxon>Bacillati</taxon>
        <taxon>Actinomycetota</taxon>
        <taxon>Actinomycetes</taxon>
        <taxon>Mycobacteriales</taxon>
        <taxon>Mycobacteriaceae</taxon>
        <taxon>Mycobacterium</taxon>
        <taxon>Mycobacterium ulcerans group</taxon>
    </lineage>
</organism>
<accession>A0ABN0R522</accession>
<reference evidence="1 2" key="1">
    <citation type="submission" date="2014-01" db="EMBL/GenBank/DDBJ databases">
        <authorList>
            <person name="Dobos K."/>
            <person name="Lenaerts A."/>
            <person name="Ordway D."/>
            <person name="DeGroote M.A."/>
            <person name="Parker T."/>
            <person name="Sizemore C."/>
            <person name="Tallon L.J."/>
            <person name="Sadzewicz L.K."/>
            <person name="Sengamalay N."/>
            <person name="Fraser C.M."/>
            <person name="Hine E."/>
            <person name="Shefchek K.A."/>
            <person name="Das S.P."/>
            <person name="Tettelin H."/>
        </authorList>
    </citation>
    <scope>NUCLEOTIDE SEQUENCE [LARGE SCALE GENOMIC DNA]</scope>
    <source>
        <strain evidence="1 2">Harvey</strain>
    </source>
</reference>
<evidence type="ECO:0000313" key="2">
    <source>
        <dbReference type="Proteomes" id="UP000020681"/>
    </source>
</evidence>
<name>A0ABN0R522_MYCUL</name>
<gene>
    <name evidence="1" type="ORF">I551_1285</name>
</gene>
<protein>
    <submittedName>
        <fullName evidence="1">PPE family domain protein</fullName>
    </submittedName>
</protein>
<comment type="caution">
    <text evidence="1">The sequence shown here is derived from an EMBL/GenBank/DDBJ whole genome shotgun (WGS) entry which is preliminary data.</text>
</comment>
<sequence length="37" mass="3722">MSGFANTGVRPFSLTGLISGFANIGSNLSGFFGSNVP</sequence>
<evidence type="ECO:0000313" key="1">
    <source>
        <dbReference type="EMBL" id="EUA92205.1"/>
    </source>
</evidence>
<dbReference type="EMBL" id="JAOL01000079">
    <property type="protein sequence ID" value="EUA92205.1"/>
    <property type="molecule type" value="Genomic_DNA"/>
</dbReference>
<proteinExistence type="predicted"/>
<dbReference type="Proteomes" id="UP000020681">
    <property type="component" value="Unassembled WGS sequence"/>
</dbReference>